<dbReference type="Gene3D" id="3.50.4.10">
    <property type="entry name" value="Hepatocyte Growth Factor"/>
    <property type="match status" value="1"/>
</dbReference>
<comment type="caution">
    <text evidence="3">The sequence shown here is derived from an EMBL/GenBank/DDBJ whole genome shotgun (WGS) entry which is preliminary data.</text>
</comment>
<dbReference type="EMBL" id="JADHSG010000011">
    <property type="protein sequence ID" value="MBL6903707.1"/>
    <property type="molecule type" value="Genomic_DNA"/>
</dbReference>
<evidence type="ECO:0000313" key="4">
    <source>
        <dbReference type="Proteomes" id="UP000705230"/>
    </source>
</evidence>
<protein>
    <recommendedName>
        <fullName evidence="2">Apple domain-containing protein</fullName>
    </recommendedName>
</protein>
<name>A0A937M2Y7_9GAMM</name>
<proteinExistence type="predicted"/>
<accession>A0A937M2Y7</accession>
<dbReference type="SUPFAM" id="SSF57414">
    <property type="entry name" value="Hairpin loop containing domain-like"/>
    <property type="match status" value="1"/>
</dbReference>
<sequence length="96" mass="10534">MNHIYKLSLLTFVLFAIPSYAADMNFEAKENIMFQGKIATVKTSKKFTKLENCQALCESRNSCVAFTLNKSKGSCTILKNVTGEVADTDSISGAKN</sequence>
<feature type="signal peptide" evidence="1">
    <location>
        <begin position="1"/>
        <end position="21"/>
    </location>
</feature>
<organism evidence="3 4">
    <name type="scientific">SAR86 cluster bacterium</name>
    <dbReference type="NCBI Taxonomy" id="2030880"/>
    <lineage>
        <taxon>Bacteria</taxon>
        <taxon>Pseudomonadati</taxon>
        <taxon>Pseudomonadota</taxon>
        <taxon>Gammaproteobacteria</taxon>
        <taxon>SAR86 cluster</taxon>
    </lineage>
</organism>
<evidence type="ECO:0000259" key="2">
    <source>
        <dbReference type="PROSITE" id="PS50948"/>
    </source>
</evidence>
<feature type="domain" description="Apple" evidence="2">
    <location>
        <begin position="21"/>
        <end position="96"/>
    </location>
</feature>
<dbReference type="Proteomes" id="UP000705230">
    <property type="component" value="Unassembled WGS sequence"/>
</dbReference>
<reference evidence="3" key="1">
    <citation type="submission" date="2020-10" db="EMBL/GenBank/DDBJ databases">
        <title>Microbiome of the Black Sea water column analyzed by genome centric metagenomics.</title>
        <authorList>
            <person name="Cabello-Yeves P.J."/>
            <person name="Callieri C."/>
            <person name="Picazo A."/>
            <person name="Mehrshad M."/>
            <person name="Haro-Moreno J.M."/>
            <person name="Roda-Garcia J."/>
            <person name="Dzembekova N."/>
            <person name="Slabakova V."/>
            <person name="Slabakova N."/>
            <person name="Moncheva S."/>
            <person name="Rodriguez-Valera F."/>
        </authorList>
    </citation>
    <scope>NUCLEOTIDE SEQUENCE</scope>
    <source>
        <strain evidence="3">BS30m-G43</strain>
    </source>
</reference>
<feature type="chain" id="PRO_5037920858" description="Apple domain-containing protein" evidence="1">
    <location>
        <begin position="22"/>
        <end position="96"/>
    </location>
</feature>
<evidence type="ECO:0000313" key="3">
    <source>
        <dbReference type="EMBL" id="MBL6903707.1"/>
    </source>
</evidence>
<dbReference type="PROSITE" id="PS50948">
    <property type="entry name" value="PAN"/>
    <property type="match status" value="1"/>
</dbReference>
<dbReference type="AlphaFoldDB" id="A0A937M2Y7"/>
<dbReference type="InterPro" id="IPR003609">
    <property type="entry name" value="Pan_app"/>
</dbReference>
<dbReference type="Pfam" id="PF00024">
    <property type="entry name" value="PAN_1"/>
    <property type="match status" value="1"/>
</dbReference>
<evidence type="ECO:0000256" key="1">
    <source>
        <dbReference type="SAM" id="SignalP"/>
    </source>
</evidence>
<keyword evidence="1" id="KW-0732">Signal</keyword>
<gene>
    <name evidence="3" type="ORF">ISR29_05850</name>
</gene>